<dbReference type="InterPro" id="IPR019774">
    <property type="entry name" value="Aromatic-AA_hydroxylase_C"/>
</dbReference>
<keyword evidence="4" id="KW-1185">Reference proteome</keyword>
<gene>
    <name evidence="3" type="ORF">bsdE14_33430</name>
</gene>
<evidence type="ECO:0000313" key="4">
    <source>
        <dbReference type="Proteomes" id="UP001208567"/>
    </source>
</evidence>
<accession>A0ABQ5N9J9</accession>
<feature type="domain" description="Biopterin-dependent aromatic amino acid hydroxylase family profile" evidence="2">
    <location>
        <begin position="1"/>
        <end position="44"/>
    </location>
</feature>
<feature type="transmembrane region" description="Helical" evidence="1">
    <location>
        <begin position="6"/>
        <end position="30"/>
    </location>
</feature>
<keyword evidence="1" id="KW-0472">Membrane</keyword>
<keyword evidence="1" id="KW-0812">Transmembrane</keyword>
<keyword evidence="1" id="KW-1133">Transmembrane helix</keyword>
<comment type="caution">
    <text evidence="3">The sequence shown here is derived from an EMBL/GenBank/DDBJ whole genome shotgun (WGS) entry which is preliminary data.</text>
</comment>
<evidence type="ECO:0000256" key="1">
    <source>
        <dbReference type="SAM" id="Phobius"/>
    </source>
</evidence>
<evidence type="ECO:0000259" key="2">
    <source>
        <dbReference type="PROSITE" id="PS51410"/>
    </source>
</evidence>
<dbReference type="Proteomes" id="UP001208567">
    <property type="component" value="Unassembled WGS sequence"/>
</dbReference>
<name>A0ABQ5N9J9_9CLOT</name>
<organism evidence="3 4">
    <name type="scientific">Clostridium omnivorum</name>
    <dbReference type="NCBI Taxonomy" id="1604902"/>
    <lineage>
        <taxon>Bacteria</taxon>
        <taxon>Bacillati</taxon>
        <taxon>Bacillota</taxon>
        <taxon>Clostridia</taxon>
        <taxon>Eubacteriales</taxon>
        <taxon>Clostridiaceae</taxon>
        <taxon>Clostridium</taxon>
    </lineage>
</organism>
<reference evidence="3 4" key="1">
    <citation type="journal article" date="2024" name="Int. J. Syst. Evol. Microbiol.">
        <title>Clostridium omnivorum sp. nov., isolated from anoxic soil under the treatment of reductive soil disinfestation.</title>
        <authorList>
            <person name="Ueki A."/>
            <person name="Tonouchi A."/>
            <person name="Kaku N."/>
            <person name="Honma S."/>
            <person name="Ueki K."/>
        </authorList>
    </citation>
    <scope>NUCLEOTIDE SEQUENCE [LARGE SCALE GENOMIC DNA]</scope>
    <source>
        <strain evidence="3 4">E14</strain>
    </source>
</reference>
<dbReference type="RefSeq" id="WP_264851248.1">
    <property type="nucleotide sequence ID" value="NZ_BRXR01000001.1"/>
</dbReference>
<dbReference type="PROSITE" id="PS51410">
    <property type="entry name" value="BH4_AAA_HYDROXYL_2"/>
    <property type="match status" value="1"/>
</dbReference>
<sequence length="44" mass="4562">MKKNFIWASIAVAAIIIIGGVAYVGGGLLTSNNKVTEANKNDAK</sequence>
<dbReference type="EMBL" id="BRXR01000001">
    <property type="protein sequence ID" value="GLC31933.1"/>
    <property type="molecule type" value="Genomic_DNA"/>
</dbReference>
<protein>
    <recommendedName>
        <fullName evidence="2">Biopterin-dependent aromatic amino acid hydroxylase family profile domain-containing protein</fullName>
    </recommendedName>
</protein>
<evidence type="ECO:0000313" key="3">
    <source>
        <dbReference type="EMBL" id="GLC31933.1"/>
    </source>
</evidence>
<proteinExistence type="predicted"/>